<evidence type="ECO:0000313" key="2">
    <source>
        <dbReference type="Proteomes" id="UP000027222"/>
    </source>
</evidence>
<feature type="non-terminal residue" evidence="1">
    <location>
        <position position="1"/>
    </location>
</feature>
<dbReference type="STRING" id="685588.A0A067SF00"/>
<dbReference type="Proteomes" id="UP000027222">
    <property type="component" value="Unassembled WGS sequence"/>
</dbReference>
<dbReference type="AlphaFoldDB" id="A0A067SF00"/>
<feature type="non-terminal residue" evidence="1">
    <location>
        <position position="622"/>
    </location>
</feature>
<proteinExistence type="predicted"/>
<dbReference type="EMBL" id="KL142402">
    <property type="protein sequence ID" value="KDR69495.1"/>
    <property type="molecule type" value="Genomic_DNA"/>
</dbReference>
<reference evidence="2" key="1">
    <citation type="journal article" date="2014" name="Proc. Natl. Acad. Sci. U.S.A.">
        <title>Extensive sampling of basidiomycete genomes demonstrates inadequacy of the white-rot/brown-rot paradigm for wood decay fungi.</title>
        <authorList>
            <person name="Riley R."/>
            <person name="Salamov A.A."/>
            <person name="Brown D.W."/>
            <person name="Nagy L.G."/>
            <person name="Floudas D."/>
            <person name="Held B.W."/>
            <person name="Levasseur A."/>
            <person name="Lombard V."/>
            <person name="Morin E."/>
            <person name="Otillar R."/>
            <person name="Lindquist E.A."/>
            <person name="Sun H."/>
            <person name="LaButti K.M."/>
            <person name="Schmutz J."/>
            <person name="Jabbour D."/>
            <person name="Luo H."/>
            <person name="Baker S.E."/>
            <person name="Pisabarro A.G."/>
            <person name="Walton J.D."/>
            <person name="Blanchette R.A."/>
            <person name="Henrissat B."/>
            <person name="Martin F."/>
            <person name="Cullen D."/>
            <person name="Hibbett D.S."/>
            <person name="Grigoriev I.V."/>
        </authorList>
    </citation>
    <scope>NUCLEOTIDE SEQUENCE [LARGE SCALE GENOMIC DNA]</scope>
    <source>
        <strain evidence="2">CBS 339.88</strain>
    </source>
</reference>
<evidence type="ECO:0000313" key="1">
    <source>
        <dbReference type="EMBL" id="KDR69495.1"/>
    </source>
</evidence>
<dbReference type="HOGENOM" id="CLU_017008_0_0_1"/>
<accession>A0A067SF00</accession>
<dbReference type="OrthoDB" id="3048541at2759"/>
<protein>
    <submittedName>
        <fullName evidence="1">Uncharacterized protein</fullName>
    </submittedName>
</protein>
<organism evidence="1 2">
    <name type="scientific">Galerina marginata (strain CBS 339.88)</name>
    <dbReference type="NCBI Taxonomy" id="685588"/>
    <lineage>
        <taxon>Eukaryota</taxon>
        <taxon>Fungi</taxon>
        <taxon>Dikarya</taxon>
        <taxon>Basidiomycota</taxon>
        <taxon>Agaricomycotina</taxon>
        <taxon>Agaricomycetes</taxon>
        <taxon>Agaricomycetidae</taxon>
        <taxon>Agaricales</taxon>
        <taxon>Agaricineae</taxon>
        <taxon>Strophariaceae</taxon>
        <taxon>Galerina</taxon>
    </lineage>
</organism>
<name>A0A067SF00_GALM3</name>
<keyword evidence="2" id="KW-1185">Reference proteome</keyword>
<gene>
    <name evidence="1" type="ORF">GALMADRAFT_44896</name>
</gene>
<sequence>LNQARKLLSKATALSDQKRLLMAIASGKVSRVDRLLSIGLQQKKGARGLLALYMAAAEGHYTPKSFTEEEDMKALLVWKLGGNRVAEINHRANKGQSITYLRSRSTVPPLIPSHEQPTVEEVRANVEATFGGVLDVIHSLNHSKFVHAVLMFDELATEKRIRWDPKTNYFLVLAVGCRGDFFSGMAKFFGGMAIPSHQFGRSSGKVHYAKEATVGALGVLCKDNRIYPGRPVLVSGDCKQESGEEHAEVIKTVLKGINELQDKTKLRVVTLASDSETRRGSSFIQLTFKSRLSRSSPIYPLLKSLDFLNMHVGEDDLTCDKDWKHVFKRWRNLLLRRRGVVVNGLRITPDIIRNHFKSSGLSADYIRSLFNPEDQQDVKMAFDMLKDIWSLPRSSSNSHRGFMDAREALWTLGKLLYHMVFPYLCVDLSLSEQIEHLSAAAHLALILYRLAGKEFIPTNLYTDLMIMIKNAIFCVAKAKIDDPNGEFWLILLGTDRLEELFGILRTMVGNDANLDILQLVSRLAGTTEVSNILSKYPQWDRSPRRLKLPAMSRESKEIPDSADHIKPASWRGNVNLKDISLQTSWNRGRRIVEQECEGLKHVLDKLDKNNGIDILSPFGTLL</sequence>